<dbReference type="AlphaFoldDB" id="A0A117RAX0"/>
<dbReference type="InterPro" id="IPR046492">
    <property type="entry name" value="DUF6585"/>
</dbReference>
<accession>A0A117RAX0</accession>
<name>A0A117RAX0_9ACTN</name>
<keyword evidence="1" id="KW-1133">Transmembrane helix</keyword>
<sequence length="249" mass="27380">MTTPVPSPEVSGLAARHGLGTLRAVFAPKRLSRWIYAAHLFNTLYLSLLFLVPGLLYYWWQARRHPDFSRRQSRKRLHLFERGMVVDPPSGSGPVVLTWDSLRLQQDITQLVINGRPAPTRYVYTASAPGQGSVRITEFYEDPGTWGPWMQEAVLAAQGPAVLKTLQEGGTVPFGVLALSRAGLSAPGKGRLPWPEVEEVRVSGGLVFVTRAGDSARWSHHPVKEITNLHLFLAAVSALRGETDPLGDA</sequence>
<protein>
    <submittedName>
        <fullName evidence="2">Uncharacterized protein</fullName>
    </submittedName>
</protein>
<proteinExistence type="predicted"/>
<evidence type="ECO:0000313" key="2">
    <source>
        <dbReference type="EMBL" id="KUN80711.1"/>
    </source>
</evidence>
<dbReference type="EMBL" id="LMWW01000040">
    <property type="protein sequence ID" value="KUN80711.1"/>
    <property type="molecule type" value="Genomic_DNA"/>
</dbReference>
<keyword evidence="3" id="KW-1185">Reference proteome</keyword>
<keyword evidence="1" id="KW-0472">Membrane</keyword>
<gene>
    <name evidence="2" type="ORF">AQJ64_24250</name>
</gene>
<keyword evidence="1" id="KW-0812">Transmembrane</keyword>
<comment type="caution">
    <text evidence="2">The sequence shown here is derived from an EMBL/GenBank/DDBJ whole genome shotgun (WGS) entry which is preliminary data.</text>
</comment>
<dbReference type="STRING" id="1943.AQJ64_24250"/>
<evidence type="ECO:0000256" key="1">
    <source>
        <dbReference type="SAM" id="Phobius"/>
    </source>
</evidence>
<evidence type="ECO:0000313" key="3">
    <source>
        <dbReference type="Proteomes" id="UP000052982"/>
    </source>
</evidence>
<organism evidence="2 3">
    <name type="scientific">Streptomyces griseoruber</name>
    <dbReference type="NCBI Taxonomy" id="1943"/>
    <lineage>
        <taxon>Bacteria</taxon>
        <taxon>Bacillati</taxon>
        <taxon>Actinomycetota</taxon>
        <taxon>Actinomycetes</taxon>
        <taxon>Kitasatosporales</taxon>
        <taxon>Streptomycetaceae</taxon>
        <taxon>Streptomyces</taxon>
    </lineage>
</organism>
<feature type="transmembrane region" description="Helical" evidence="1">
    <location>
        <begin position="34"/>
        <end position="60"/>
    </location>
</feature>
<dbReference type="RefSeq" id="WP_055636945.1">
    <property type="nucleotide sequence ID" value="NZ_JBIRRP010000015.1"/>
</dbReference>
<reference evidence="2 3" key="1">
    <citation type="submission" date="2015-10" db="EMBL/GenBank/DDBJ databases">
        <title>Draft genome sequence of Streptomyces griseoruber DSM 40281, type strain for the species Streptomyces griseoruber.</title>
        <authorList>
            <person name="Ruckert C."/>
            <person name="Winkler A."/>
            <person name="Kalinowski J."/>
            <person name="Kampfer P."/>
            <person name="Glaeser S."/>
        </authorList>
    </citation>
    <scope>NUCLEOTIDE SEQUENCE [LARGE SCALE GENOMIC DNA]</scope>
    <source>
        <strain evidence="2 3">DSM 40281</strain>
    </source>
</reference>
<dbReference type="Pfam" id="PF20226">
    <property type="entry name" value="DUF6585"/>
    <property type="match status" value="1"/>
</dbReference>
<dbReference type="Proteomes" id="UP000052982">
    <property type="component" value="Unassembled WGS sequence"/>
</dbReference>